<accession>A0AAU8LU30</accession>
<feature type="transmembrane region" description="Helical" evidence="1">
    <location>
        <begin position="86"/>
        <end position="103"/>
    </location>
</feature>
<feature type="transmembrane region" description="Helical" evidence="1">
    <location>
        <begin position="51"/>
        <end position="74"/>
    </location>
</feature>
<evidence type="ECO:0000256" key="1">
    <source>
        <dbReference type="SAM" id="Phobius"/>
    </source>
</evidence>
<feature type="transmembrane region" description="Helical" evidence="1">
    <location>
        <begin position="133"/>
        <end position="152"/>
    </location>
</feature>
<keyword evidence="1" id="KW-0472">Membrane</keyword>
<dbReference type="KEGG" id="eaj:Q3M24_20755"/>
<sequence length="169" mass="19460">MTDPLEQQVRAELKKGRSKKEILKTLATADTKEDVVWYLEQYPTEKKRKKIVWLNWLLVVAVLIVTVKKLYFIALIQLNAVAMDQFSPLLLVELLVPAINFYAITKVIRYFRQGYQFIAVLALLALFRPENRIMPDGALYLLAIALGVYLLLHLFPKRSKQGDAELLAE</sequence>
<reference evidence="2" key="1">
    <citation type="journal article" date="2024" name="Syst. Appl. Microbiol.">
        <title>First single-strain enrichments of Electrothrix cable bacteria, description of E. aestuarii sp. nov. and E. rattekaaiensis sp. nov., and proposal of a cable bacteria taxonomy following the rules of the SeqCode.</title>
        <authorList>
            <person name="Plum-Jensen L.E."/>
            <person name="Schramm A."/>
            <person name="Marshall I.P.G."/>
        </authorList>
    </citation>
    <scope>NUCLEOTIDE SEQUENCE</scope>
    <source>
        <strain evidence="2">Rat1</strain>
    </source>
</reference>
<keyword evidence="1" id="KW-1133">Transmembrane helix</keyword>
<dbReference type="EMBL" id="CP159373">
    <property type="protein sequence ID" value="XCN72691.1"/>
    <property type="molecule type" value="Genomic_DNA"/>
</dbReference>
<evidence type="ECO:0000313" key="2">
    <source>
        <dbReference type="EMBL" id="XCN72691.1"/>
    </source>
</evidence>
<reference evidence="2" key="2">
    <citation type="submission" date="2024-06" db="EMBL/GenBank/DDBJ databases">
        <authorList>
            <person name="Plum-Jensen L.E."/>
            <person name="Schramm A."/>
            <person name="Marshall I.P.G."/>
        </authorList>
    </citation>
    <scope>NUCLEOTIDE SEQUENCE</scope>
    <source>
        <strain evidence="2">Rat1</strain>
    </source>
</reference>
<gene>
    <name evidence="2" type="ORF">Q3M24_20755</name>
</gene>
<dbReference type="AlphaFoldDB" id="A0AAU8LU30"/>
<keyword evidence="1" id="KW-0812">Transmembrane</keyword>
<name>A0AAU8LU30_9BACT</name>
<proteinExistence type="predicted"/>
<organism evidence="2">
    <name type="scientific">Candidatus Electrothrix aestuarii</name>
    <dbReference type="NCBI Taxonomy" id="3062594"/>
    <lineage>
        <taxon>Bacteria</taxon>
        <taxon>Pseudomonadati</taxon>
        <taxon>Thermodesulfobacteriota</taxon>
        <taxon>Desulfobulbia</taxon>
        <taxon>Desulfobulbales</taxon>
        <taxon>Desulfobulbaceae</taxon>
        <taxon>Candidatus Electrothrix</taxon>
    </lineage>
</organism>
<protein>
    <submittedName>
        <fullName evidence="2">Uncharacterized protein</fullName>
    </submittedName>
</protein>